<proteinExistence type="predicted"/>
<sequence>MSAQLNRKRSRLALESDDEEESQQLRQPSPALSSPSDTLKRSKTQCELDELDIIEPMDAWTVDVSAVLSSKTLAAPPGSRLEPRDNWQRYKKGKSIMVLCVQGNLQLHYNLLCSALDDLYAVAPSLQAFVLCHDPSTHKPSTTAPFSLPLISAVDPPNNHFVRLGLLHPLGGGKFPLDALAVVDKRGRRRLVLPFGWGAGKHADTPAGRSIQNRMMMLLKHCIEVLEKEA</sequence>
<evidence type="ECO:0000313" key="1">
    <source>
        <dbReference type="EMBL" id="KAJ8115943.1"/>
    </source>
</evidence>
<keyword evidence="2" id="KW-1185">Reference proteome</keyword>
<gene>
    <name evidence="1" type="ORF">OPT61_g2524</name>
</gene>
<comment type="caution">
    <text evidence="1">The sequence shown here is derived from an EMBL/GenBank/DDBJ whole genome shotgun (WGS) entry which is preliminary data.</text>
</comment>
<organism evidence="1 2">
    <name type="scientific">Boeremia exigua</name>
    <dbReference type="NCBI Taxonomy" id="749465"/>
    <lineage>
        <taxon>Eukaryota</taxon>
        <taxon>Fungi</taxon>
        <taxon>Dikarya</taxon>
        <taxon>Ascomycota</taxon>
        <taxon>Pezizomycotina</taxon>
        <taxon>Dothideomycetes</taxon>
        <taxon>Pleosporomycetidae</taxon>
        <taxon>Pleosporales</taxon>
        <taxon>Pleosporineae</taxon>
        <taxon>Didymellaceae</taxon>
        <taxon>Boeremia</taxon>
    </lineage>
</organism>
<protein>
    <submittedName>
        <fullName evidence="1">Uncharacterized protein</fullName>
    </submittedName>
</protein>
<evidence type="ECO:0000313" key="2">
    <source>
        <dbReference type="Proteomes" id="UP001153331"/>
    </source>
</evidence>
<dbReference type="Proteomes" id="UP001153331">
    <property type="component" value="Unassembled WGS sequence"/>
</dbReference>
<name>A0ACC2ILA2_9PLEO</name>
<dbReference type="EMBL" id="JAPHNI010000115">
    <property type="protein sequence ID" value="KAJ8115943.1"/>
    <property type="molecule type" value="Genomic_DNA"/>
</dbReference>
<reference evidence="1" key="1">
    <citation type="submission" date="2022-11" db="EMBL/GenBank/DDBJ databases">
        <title>Genome Sequence of Boeremia exigua.</title>
        <authorList>
            <person name="Buettner E."/>
        </authorList>
    </citation>
    <scope>NUCLEOTIDE SEQUENCE</scope>
    <source>
        <strain evidence="1">CU02</strain>
    </source>
</reference>
<accession>A0ACC2ILA2</accession>